<sequence>MSNTTTTTTSAGTGTGTSTMRAQVLEAFNKPYVLKTDFARPAPPKGHEMLVRVTAASYCHTDAVFTAGAMQQGLPRVGSHEFAGIVEAFGDEAQSVAQVKGISRGDLVGVPGRAFGPCGSCEECVDNGGDLPGYGVWCPKASNLGLTRDGGFQDYCLVDVRQVARVPSGGAMKAVDIAPLMCAGVTVWNALAAAGLNMEGGDRGKGDKVVAILGAGGGLGHLGVQFAAKLGWKVVAVDTTPAMAMLDGVIKELGEDGKNVIPVDVLKENVESAKSRIFGTASSGLESQKGCDSSVILPESQAAFDFGMGVIKSHGTCVCVSFPKDGWHFKPGDLVFRHIKLVGVLTGRNHQLQAMVDFAAKYGVRAKIRTYPLEKLNELVEDYHRGVGGKLVVDMEMES</sequence>
<dbReference type="SUPFAM" id="SSF50129">
    <property type="entry name" value="GroES-like"/>
    <property type="match status" value="1"/>
</dbReference>
<dbReference type="Proteomes" id="UP000053328">
    <property type="component" value="Unassembled WGS sequence"/>
</dbReference>
<evidence type="ECO:0000313" key="9">
    <source>
        <dbReference type="Proteomes" id="UP000053328"/>
    </source>
</evidence>
<dbReference type="GO" id="GO:0004022">
    <property type="term" value="F:alcohol dehydrogenase (NAD+) activity"/>
    <property type="evidence" value="ECO:0007669"/>
    <property type="project" value="TreeGrafter"/>
</dbReference>
<comment type="cofactor">
    <cofactor evidence="1">
        <name>Zn(2+)</name>
        <dbReference type="ChEBI" id="CHEBI:29105"/>
    </cofactor>
</comment>
<dbReference type="InterPro" id="IPR011032">
    <property type="entry name" value="GroES-like_sf"/>
</dbReference>
<dbReference type="PANTHER" id="PTHR42940:SF8">
    <property type="entry name" value="VACUOLAR PROTEIN SORTING-ASSOCIATED PROTEIN 11"/>
    <property type="match status" value="1"/>
</dbReference>
<dbReference type="RefSeq" id="XP_016237535.1">
    <property type="nucleotide sequence ID" value="XM_016378858.1"/>
</dbReference>
<dbReference type="Gene3D" id="3.90.180.10">
    <property type="entry name" value="Medium-chain alcohol dehydrogenases, catalytic domain"/>
    <property type="match status" value="1"/>
</dbReference>
<evidence type="ECO:0000256" key="2">
    <source>
        <dbReference type="ARBA" id="ARBA00008072"/>
    </source>
</evidence>
<evidence type="ECO:0000256" key="4">
    <source>
        <dbReference type="ARBA" id="ARBA00022833"/>
    </source>
</evidence>
<feature type="domain" description="Alcohol dehydrogenase-like C-terminal" evidence="6">
    <location>
        <begin position="218"/>
        <end position="360"/>
    </location>
</feature>
<keyword evidence="4" id="KW-0862">Zinc</keyword>
<dbReference type="VEuPathDB" id="FungiDB:PV08_04511"/>
<evidence type="ECO:0000313" key="8">
    <source>
        <dbReference type="EMBL" id="KIW17319.1"/>
    </source>
</evidence>
<dbReference type="PANTHER" id="PTHR42940">
    <property type="entry name" value="ALCOHOL DEHYDROGENASE 1-RELATED"/>
    <property type="match status" value="1"/>
</dbReference>
<dbReference type="InterPro" id="IPR013154">
    <property type="entry name" value="ADH-like_N"/>
</dbReference>
<gene>
    <name evidence="8" type="ORF">PV08_04511</name>
</gene>
<evidence type="ECO:0000256" key="3">
    <source>
        <dbReference type="ARBA" id="ARBA00022723"/>
    </source>
</evidence>
<dbReference type="GO" id="GO:0046872">
    <property type="term" value="F:metal ion binding"/>
    <property type="evidence" value="ECO:0007669"/>
    <property type="project" value="UniProtKB-KW"/>
</dbReference>
<feature type="domain" description="Alcohol dehydrogenase-like N-terminal" evidence="7">
    <location>
        <begin position="47"/>
        <end position="167"/>
    </location>
</feature>
<dbReference type="InterPro" id="IPR036291">
    <property type="entry name" value="NAD(P)-bd_dom_sf"/>
</dbReference>
<accession>A0A0D2C0V9</accession>
<dbReference type="Pfam" id="PF00107">
    <property type="entry name" value="ADH_zinc_N"/>
    <property type="match status" value="1"/>
</dbReference>
<name>A0A0D2C0V9_9EURO</name>
<keyword evidence="5" id="KW-0560">Oxidoreductase</keyword>
<comment type="similarity">
    <text evidence="2">Belongs to the zinc-containing alcohol dehydrogenase family.</text>
</comment>
<dbReference type="Gene3D" id="3.40.50.720">
    <property type="entry name" value="NAD(P)-binding Rossmann-like Domain"/>
    <property type="match status" value="1"/>
</dbReference>
<dbReference type="EMBL" id="KN847494">
    <property type="protein sequence ID" value="KIW17319.1"/>
    <property type="molecule type" value="Genomic_DNA"/>
</dbReference>
<evidence type="ECO:0000259" key="6">
    <source>
        <dbReference type="Pfam" id="PF00107"/>
    </source>
</evidence>
<dbReference type="OrthoDB" id="256333at2759"/>
<keyword evidence="3" id="KW-0479">Metal-binding</keyword>
<dbReference type="HOGENOM" id="CLU_026673_20_1_1"/>
<dbReference type="GO" id="GO:0005737">
    <property type="term" value="C:cytoplasm"/>
    <property type="evidence" value="ECO:0007669"/>
    <property type="project" value="TreeGrafter"/>
</dbReference>
<dbReference type="SUPFAM" id="SSF51735">
    <property type="entry name" value="NAD(P)-binding Rossmann-fold domains"/>
    <property type="match status" value="1"/>
</dbReference>
<keyword evidence="9" id="KW-1185">Reference proteome</keyword>
<proteinExistence type="inferred from homology"/>
<dbReference type="Pfam" id="PF08240">
    <property type="entry name" value="ADH_N"/>
    <property type="match status" value="1"/>
</dbReference>
<dbReference type="InterPro" id="IPR013149">
    <property type="entry name" value="ADH-like_C"/>
</dbReference>
<evidence type="ECO:0000259" key="7">
    <source>
        <dbReference type="Pfam" id="PF08240"/>
    </source>
</evidence>
<evidence type="ECO:0000256" key="1">
    <source>
        <dbReference type="ARBA" id="ARBA00001947"/>
    </source>
</evidence>
<protein>
    <recommendedName>
        <fullName evidence="10">Enoyl reductase (ER) domain-containing protein</fullName>
    </recommendedName>
</protein>
<reference evidence="8 9" key="1">
    <citation type="submission" date="2015-01" db="EMBL/GenBank/DDBJ databases">
        <title>The Genome Sequence of Exophiala spinifera CBS89968.</title>
        <authorList>
            <consortium name="The Broad Institute Genomics Platform"/>
            <person name="Cuomo C."/>
            <person name="de Hoog S."/>
            <person name="Gorbushina A."/>
            <person name="Stielow B."/>
            <person name="Teixiera M."/>
            <person name="Abouelleil A."/>
            <person name="Chapman S.B."/>
            <person name="Priest M."/>
            <person name="Young S.K."/>
            <person name="Wortman J."/>
            <person name="Nusbaum C."/>
            <person name="Birren B."/>
        </authorList>
    </citation>
    <scope>NUCLEOTIDE SEQUENCE [LARGE SCALE GENOMIC DNA]</scope>
    <source>
        <strain evidence="8 9">CBS 89968</strain>
    </source>
</reference>
<dbReference type="GeneID" id="27331594"/>
<dbReference type="STRING" id="91928.A0A0D2C0V9"/>
<evidence type="ECO:0000256" key="5">
    <source>
        <dbReference type="ARBA" id="ARBA00023002"/>
    </source>
</evidence>
<organism evidence="8 9">
    <name type="scientific">Exophiala spinifera</name>
    <dbReference type="NCBI Taxonomy" id="91928"/>
    <lineage>
        <taxon>Eukaryota</taxon>
        <taxon>Fungi</taxon>
        <taxon>Dikarya</taxon>
        <taxon>Ascomycota</taxon>
        <taxon>Pezizomycotina</taxon>
        <taxon>Eurotiomycetes</taxon>
        <taxon>Chaetothyriomycetidae</taxon>
        <taxon>Chaetothyriales</taxon>
        <taxon>Herpotrichiellaceae</taxon>
        <taxon>Exophiala</taxon>
    </lineage>
</organism>
<evidence type="ECO:0008006" key="10">
    <source>
        <dbReference type="Google" id="ProtNLM"/>
    </source>
</evidence>
<dbReference type="AlphaFoldDB" id="A0A0D2C0V9"/>